<reference evidence="3 4" key="1">
    <citation type="submission" date="2023-04" db="EMBL/GenBank/DDBJ databases">
        <title>A novel bacteria isolated from coastal sediment.</title>
        <authorList>
            <person name="Liu X.-J."/>
            <person name="Du Z.-J."/>
        </authorList>
    </citation>
    <scope>NUCLEOTIDE SEQUENCE [LARGE SCALE GENOMIC DNA]</scope>
    <source>
        <strain evidence="3 4">SDUM461004</strain>
    </source>
</reference>
<accession>A0ABU1AFR0</accession>
<protein>
    <recommendedName>
        <fullName evidence="5">Flp pilus-assembly TadG-like N-terminal domain-containing protein</fullName>
    </recommendedName>
</protein>
<comment type="caution">
    <text evidence="3">The sequence shown here is derived from an EMBL/GenBank/DDBJ whole genome shotgun (WGS) entry which is preliminary data.</text>
</comment>
<keyword evidence="2" id="KW-0472">Membrane</keyword>
<gene>
    <name evidence="3" type="ORF">QEH59_04385</name>
</gene>
<keyword evidence="2" id="KW-1133">Transmembrane helix</keyword>
<feature type="compositionally biased region" description="Polar residues" evidence="1">
    <location>
        <begin position="871"/>
        <end position="884"/>
    </location>
</feature>
<organism evidence="3 4">
    <name type="scientific">Thalassobacterium sedimentorum</name>
    <dbReference type="NCBI Taxonomy" id="3041258"/>
    <lineage>
        <taxon>Bacteria</taxon>
        <taxon>Pseudomonadati</taxon>
        <taxon>Verrucomicrobiota</taxon>
        <taxon>Opitutia</taxon>
        <taxon>Puniceicoccales</taxon>
        <taxon>Coraliomargaritaceae</taxon>
        <taxon>Thalassobacterium</taxon>
    </lineage>
</organism>
<evidence type="ECO:0000256" key="2">
    <source>
        <dbReference type="SAM" id="Phobius"/>
    </source>
</evidence>
<evidence type="ECO:0008006" key="5">
    <source>
        <dbReference type="Google" id="ProtNLM"/>
    </source>
</evidence>
<feature type="region of interest" description="Disordered" evidence="1">
    <location>
        <begin position="82"/>
        <end position="106"/>
    </location>
</feature>
<evidence type="ECO:0000256" key="1">
    <source>
        <dbReference type="SAM" id="MobiDB-lite"/>
    </source>
</evidence>
<sequence>MSRYAPDQVYSVKRHGKCPNQGFALVIALSLMAFMLLLILAIVSFTEVETANANTSKSVTQARQNALLGLQIAIGETQKTLGPDQRITASSDRWDTDPYDSDDRSLTTGEILETDGIEIGRQHWTGIWNSTTNASGRPETQFRQWLVSGYPESHNASPNDVYSGAPTFDQSVLLYTGHTDIEVGKEDIATGSNIEGRYAYWVGDEGIKAKVNLAPTNTLNDQISAQTTGISSLTDSEWFTQSTDAEIRKLSTPGEYKILEKKYKGSTPDSYTHFNDLTYYGFGLLADSHKGGLKKDLTTALFDTANQPAEQIFNPTNDATPTSADPGGSQWDQLRSWLQTPLNASNELPIQPSSESQAGIYPVVTGFQVYWVPTYDPEDSDGNTPVRLNFMPSVTLWNPYDVPLESATYTITFGRTLMNGGSFDNFVSFWRNWNLYIKTGGTTFYEEMQEQNAPLQLHFTTGTIQPGEALVFSPPTENKSYDFNNPSTTDAVLVRGYNPGYAFYIDTALEWNASQSIREYRWGGSTSRVHALKMSLGTGSNAIPLQVAVYMTDSPAVGLSWASNFEPMYPSPLPSDPMDTLALPNAYGYKLLHTFIENQPVWNTSAANLSPATRKWLTNFNPRAATLGPSPLTFGMPTSWTSDAATLNPSYILSLHRRGTYMDDGFASYDLAENVNVGYSENQSSATHTILFQSAPEREELHSIGQLMHAPLFNDLPLNLNGDPNYANGLEERFRNARFGNLIPAYAIGNSAADPNIELDETERTWNTSGYESIYQFQGTHHDVSYKLNAALWDHYFFSTLPSSTANNTPENTRLIRLTEEGIEPRSDTDQAAADLAINGAFNINSTSVEAWRALLASFYQTDVILNDNSQVSADPANPSSSILRINKPHGGTTLTPSTSDDESYIGYRSLQASEINALAESIVEEVKLRGPFASLAHFINRMPDTDGTFDESTDAFRLKGTLAAALEKADINISLQQNANLEAQNTGITGMQAQAESGWRTENLPGWLSQADLLARLGSTLSARSDTFRVRTYGEAINPVTGETVSARCEAIIQRIPEYVDSLNNPPETPYDAAEASAQGYAPLTQTNLSFGRRFVILDFHWLEDSDV</sequence>
<feature type="region of interest" description="Disordered" evidence="1">
    <location>
        <begin position="871"/>
        <end position="901"/>
    </location>
</feature>
<dbReference type="Proteomes" id="UP001243717">
    <property type="component" value="Unassembled WGS sequence"/>
</dbReference>
<feature type="compositionally biased region" description="Basic and acidic residues" evidence="1">
    <location>
        <begin position="92"/>
        <end position="105"/>
    </location>
</feature>
<evidence type="ECO:0000313" key="3">
    <source>
        <dbReference type="EMBL" id="MDQ8193647.1"/>
    </source>
</evidence>
<keyword evidence="4" id="KW-1185">Reference proteome</keyword>
<name>A0ABU1AFR0_9BACT</name>
<dbReference type="EMBL" id="JARXIC010000005">
    <property type="protein sequence ID" value="MDQ8193647.1"/>
    <property type="molecule type" value="Genomic_DNA"/>
</dbReference>
<evidence type="ECO:0000313" key="4">
    <source>
        <dbReference type="Proteomes" id="UP001243717"/>
    </source>
</evidence>
<dbReference type="RefSeq" id="WP_308984131.1">
    <property type="nucleotide sequence ID" value="NZ_JARXIC010000005.1"/>
</dbReference>
<feature type="transmembrane region" description="Helical" evidence="2">
    <location>
        <begin position="23"/>
        <end position="45"/>
    </location>
</feature>
<keyword evidence="2" id="KW-0812">Transmembrane</keyword>
<proteinExistence type="predicted"/>